<dbReference type="eggNOG" id="KOG0038">
    <property type="taxonomic scope" value="Eukaryota"/>
</dbReference>
<dbReference type="InterPro" id="IPR011992">
    <property type="entry name" value="EF-hand-dom_pair"/>
</dbReference>
<dbReference type="GO" id="GO:0005509">
    <property type="term" value="F:calcium ion binding"/>
    <property type="evidence" value="ECO:0007669"/>
    <property type="project" value="InterPro"/>
</dbReference>
<evidence type="ECO:0000256" key="4">
    <source>
        <dbReference type="ARBA" id="ARBA00022842"/>
    </source>
</evidence>
<dbReference type="HOGENOM" id="CLU_061288_6_0_1"/>
<dbReference type="OrthoDB" id="114727at2759"/>
<dbReference type="InterPro" id="IPR051433">
    <property type="entry name" value="CIBP"/>
</dbReference>
<dbReference type="SUPFAM" id="SSF47473">
    <property type="entry name" value="EF-hand"/>
    <property type="match status" value="1"/>
</dbReference>
<evidence type="ECO:0000313" key="7">
    <source>
        <dbReference type="Proteomes" id="UP000009192"/>
    </source>
</evidence>
<feature type="domain" description="EF-hand" evidence="5">
    <location>
        <begin position="197"/>
        <end position="232"/>
    </location>
</feature>
<dbReference type="FunFam" id="1.10.238.10:FF:000079">
    <property type="entry name" value="Calcium and integrin-binding family member 2"/>
    <property type="match status" value="1"/>
</dbReference>
<evidence type="ECO:0000256" key="2">
    <source>
        <dbReference type="ARBA" id="ARBA00022737"/>
    </source>
</evidence>
<dbReference type="InterPro" id="IPR002048">
    <property type="entry name" value="EF_hand_dom"/>
</dbReference>
<dbReference type="Gene3D" id="1.10.238.10">
    <property type="entry name" value="EF-hand"/>
    <property type="match status" value="2"/>
</dbReference>
<name>B4KQM6_DROMO</name>
<dbReference type="GO" id="GO:0000287">
    <property type="term" value="F:magnesium ion binding"/>
    <property type="evidence" value="ECO:0007669"/>
    <property type="project" value="TreeGrafter"/>
</dbReference>
<dbReference type="PROSITE" id="PS50222">
    <property type="entry name" value="EF_HAND_2"/>
    <property type="match status" value="2"/>
</dbReference>
<dbReference type="Proteomes" id="UP000009192">
    <property type="component" value="Unassembled WGS sequence"/>
</dbReference>
<dbReference type="InParanoid" id="B4KQM6"/>
<evidence type="ECO:0000313" key="6">
    <source>
        <dbReference type="EMBL" id="EDW08195.2"/>
    </source>
</evidence>
<dbReference type="PANTHER" id="PTHR45791">
    <property type="entry name" value="CALCIUM AND INTEGRIN BINDING FAMILY MEMBER 2"/>
    <property type="match status" value="1"/>
</dbReference>
<dbReference type="Pfam" id="PF13499">
    <property type="entry name" value="EF-hand_7"/>
    <property type="match status" value="1"/>
</dbReference>
<keyword evidence="7" id="KW-1185">Reference proteome</keyword>
<keyword evidence="4" id="KW-0460">Magnesium</keyword>
<dbReference type="EMBL" id="CH933808">
    <property type="protein sequence ID" value="EDW08195.2"/>
    <property type="molecule type" value="Genomic_DNA"/>
</dbReference>
<gene>
    <name evidence="6" type="primary">Dmoj\GI19707</name>
    <name evidence="6" type="ORF">Dmoj_GI19707</name>
</gene>
<feature type="domain" description="EF-hand" evidence="5">
    <location>
        <begin position="156"/>
        <end position="191"/>
    </location>
</feature>
<evidence type="ECO:0000259" key="5">
    <source>
        <dbReference type="PROSITE" id="PS50222"/>
    </source>
</evidence>
<dbReference type="SMR" id="B4KQM6"/>
<dbReference type="CDD" id="cd00051">
    <property type="entry name" value="EFh"/>
    <property type="match status" value="1"/>
</dbReference>
<keyword evidence="2" id="KW-0677">Repeat</keyword>
<accession>B4KQM6</accession>
<keyword evidence="1" id="KW-0479">Metal-binding</keyword>
<dbReference type="PANTHER" id="PTHR45791:SF6">
    <property type="entry name" value="CALCIUM AND INTEGRIN BINDING FAMILY MEMBER 2"/>
    <property type="match status" value="1"/>
</dbReference>
<dbReference type="AlphaFoldDB" id="B4KQM6"/>
<keyword evidence="3" id="KW-0106">Calcium</keyword>
<organism evidence="6 7">
    <name type="scientific">Drosophila mojavensis</name>
    <name type="common">Fruit fly</name>
    <dbReference type="NCBI Taxonomy" id="7230"/>
    <lineage>
        <taxon>Eukaryota</taxon>
        <taxon>Metazoa</taxon>
        <taxon>Ecdysozoa</taxon>
        <taxon>Arthropoda</taxon>
        <taxon>Hexapoda</taxon>
        <taxon>Insecta</taxon>
        <taxon>Pterygota</taxon>
        <taxon>Neoptera</taxon>
        <taxon>Endopterygota</taxon>
        <taxon>Diptera</taxon>
        <taxon>Brachycera</taxon>
        <taxon>Muscomorpha</taxon>
        <taxon>Ephydroidea</taxon>
        <taxon>Drosophilidae</taxon>
        <taxon>Drosophila</taxon>
    </lineage>
</organism>
<dbReference type="PROSITE" id="PS00018">
    <property type="entry name" value="EF_HAND_1"/>
    <property type="match status" value="2"/>
</dbReference>
<dbReference type="InterPro" id="IPR018247">
    <property type="entry name" value="EF_Hand_1_Ca_BS"/>
</dbReference>
<evidence type="ECO:0000256" key="3">
    <source>
        <dbReference type="ARBA" id="ARBA00022837"/>
    </source>
</evidence>
<sequence>MQSCCPVLSCPGLASPGPGLAWLGAALFCQSLSVSRGQQLVLPSLIPSSHKMGNKIVTFTEQQLDDYQDCTFFTRKEILRVHKRFRELRPDLVPRQMTEGQASSVKVPRECIEKMPELRENPFRRRICEAFSRDGLGNLSFEDFLDALSVFSEQAPRDIKVFYAFKIYDFDQDGFIGHADLMSCLTTMTKNELSPEEHQQIADKVIEEADVDGDGKLSILEFEHVILRAPDFLSTFHIRI</sequence>
<dbReference type="SMART" id="SM00054">
    <property type="entry name" value="EFh"/>
    <property type="match status" value="3"/>
</dbReference>
<reference evidence="6 7" key="1">
    <citation type="journal article" date="2007" name="Nature">
        <title>Evolution of genes and genomes on the Drosophila phylogeny.</title>
        <authorList>
            <consortium name="Drosophila 12 Genomes Consortium"/>
            <person name="Clark A.G."/>
            <person name="Eisen M.B."/>
            <person name="Smith D.R."/>
            <person name="Bergman C.M."/>
            <person name="Oliver B."/>
            <person name="Markow T.A."/>
            <person name="Kaufman T.C."/>
            <person name="Kellis M."/>
            <person name="Gelbart W."/>
            <person name="Iyer V.N."/>
            <person name="Pollard D.A."/>
            <person name="Sackton T.B."/>
            <person name="Larracuente A.M."/>
            <person name="Singh N.D."/>
            <person name="Abad J.P."/>
            <person name="Abt D.N."/>
            <person name="Adryan B."/>
            <person name="Aguade M."/>
            <person name="Akashi H."/>
            <person name="Anderson W.W."/>
            <person name="Aquadro C.F."/>
            <person name="Ardell D.H."/>
            <person name="Arguello R."/>
            <person name="Artieri C.G."/>
            <person name="Barbash D.A."/>
            <person name="Barker D."/>
            <person name="Barsanti P."/>
            <person name="Batterham P."/>
            <person name="Batzoglou S."/>
            <person name="Begun D."/>
            <person name="Bhutkar A."/>
            <person name="Blanco E."/>
            <person name="Bosak S.A."/>
            <person name="Bradley R.K."/>
            <person name="Brand A.D."/>
            <person name="Brent M.R."/>
            <person name="Brooks A.N."/>
            <person name="Brown R.H."/>
            <person name="Butlin R.K."/>
            <person name="Caggese C."/>
            <person name="Calvi B.R."/>
            <person name="Bernardo de Carvalho A."/>
            <person name="Caspi A."/>
            <person name="Castrezana S."/>
            <person name="Celniker S.E."/>
            <person name="Chang J.L."/>
            <person name="Chapple C."/>
            <person name="Chatterji S."/>
            <person name="Chinwalla A."/>
            <person name="Civetta A."/>
            <person name="Clifton S.W."/>
            <person name="Comeron J.M."/>
            <person name="Costello J.C."/>
            <person name="Coyne J.A."/>
            <person name="Daub J."/>
            <person name="David R.G."/>
            <person name="Delcher A.L."/>
            <person name="Delehaunty K."/>
            <person name="Do C.B."/>
            <person name="Ebling H."/>
            <person name="Edwards K."/>
            <person name="Eickbush T."/>
            <person name="Evans J.D."/>
            <person name="Filipski A."/>
            <person name="Findeiss S."/>
            <person name="Freyhult E."/>
            <person name="Fulton L."/>
            <person name="Fulton R."/>
            <person name="Garcia A.C."/>
            <person name="Gardiner A."/>
            <person name="Garfield D.A."/>
            <person name="Garvin B.E."/>
            <person name="Gibson G."/>
            <person name="Gilbert D."/>
            <person name="Gnerre S."/>
            <person name="Godfrey J."/>
            <person name="Good R."/>
            <person name="Gotea V."/>
            <person name="Gravely B."/>
            <person name="Greenberg A.J."/>
            <person name="Griffiths-Jones S."/>
            <person name="Gross S."/>
            <person name="Guigo R."/>
            <person name="Gustafson E.A."/>
            <person name="Haerty W."/>
            <person name="Hahn M.W."/>
            <person name="Halligan D.L."/>
            <person name="Halpern A.L."/>
            <person name="Halter G.M."/>
            <person name="Han M.V."/>
            <person name="Heger A."/>
            <person name="Hillier L."/>
            <person name="Hinrichs A.S."/>
            <person name="Holmes I."/>
            <person name="Hoskins R.A."/>
            <person name="Hubisz M.J."/>
            <person name="Hultmark D."/>
            <person name="Huntley M.A."/>
            <person name="Jaffe D.B."/>
            <person name="Jagadeeshan S."/>
            <person name="Jeck W.R."/>
            <person name="Johnson J."/>
            <person name="Jones C.D."/>
            <person name="Jordan W.C."/>
            <person name="Karpen G.H."/>
            <person name="Kataoka E."/>
            <person name="Keightley P.D."/>
            <person name="Kheradpour P."/>
            <person name="Kirkness E.F."/>
            <person name="Koerich L.B."/>
            <person name="Kristiansen K."/>
            <person name="Kudrna D."/>
            <person name="Kulathinal R.J."/>
            <person name="Kumar S."/>
            <person name="Kwok R."/>
            <person name="Lander E."/>
            <person name="Langley C.H."/>
            <person name="Lapoint R."/>
            <person name="Lazzaro B.P."/>
            <person name="Lee S.J."/>
            <person name="Levesque L."/>
            <person name="Li R."/>
            <person name="Lin C.F."/>
            <person name="Lin M.F."/>
            <person name="Lindblad-Toh K."/>
            <person name="Llopart A."/>
            <person name="Long M."/>
            <person name="Low L."/>
            <person name="Lozovsky E."/>
            <person name="Lu J."/>
            <person name="Luo M."/>
            <person name="Machado C.A."/>
            <person name="Makalowski W."/>
            <person name="Marzo M."/>
            <person name="Matsuda M."/>
            <person name="Matzkin L."/>
            <person name="McAllister B."/>
            <person name="McBride C.S."/>
            <person name="McKernan B."/>
            <person name="McKernan K."/>
            <person name="Mendez-Lago M."/>
            <person name="Minx P."/>
            <person name="Mollenhauer M.U."/>
            <person name="Montooth K."/>
            <person name="Mount S.M."/>
            <person name="Mu X."/>
            <person name="Myers E."/>
            <person name="Negre B."/>
            <person name="Newfeld S."/>
            <person name="Nielsen R."/>
            <person name="Noor M.A."/>
            <person name="O'Grady P."/>
            <person name="Pachter L."/>
            <person name="Papaceit M."/>
            <person name="Parisi M.J."/>
            <person name="Parisi M."/>
            <person name="Parts L."/>
            <person name="Pedersen J.S."/>
            <person name="Pesole G."/>
            <person name="Phillippy A.M."/>
            <person name="Ponting C.P."/>
            <person name="Pop M."/>
            <person name="Porcelli D."/>
            <person name="Powell J.R."/>
            <person name="Prohaska S."/>
            <person name="Pruitt K."/>
            <person name="Puig M."/>
            <person name="Quesneville H."/>
            <person name="Ram K.R."/>
            <person name="Rand D."/>
            <person name="Rasmussen M.D."/>
            <person name="Reed L.K."/>
            <person name="Reenan R."/>
            <person name="Reily A."/>
            <person name="Remington K.A."/>
            <person name="Rieger T.T."/>
            <person name="Ritchie M.G."/>
            <person name="Robin C."/>
            <person name="Rogers Y.H."/>
            <person name="Rohde C."/>
            <person name="Rozas J."/>
            <person name="Rubenfield M.J."/>
            <person name="Ruiz A."/>
            <person name="Russo S."/>
            <person name="Salzberg S.L."/>
            <person name="Sanchez-Gracia A."/>
            <person name="Saranga D.J."/>
            <person name="Sato H."/>
            <person name="Schaeffer S.W."/>
            <person name="Schatz M.C."/>
            <person name="Schlenke T."/>
            <person name="Schwartz R."/>
            <person name="Segarra C."/>
            <person name="Singh R.S."/>
            <person name="Sirot L."/>
            <person name="Sirota M."/>
            <person name="Sisneros N.B."/>
            <person name="Smith C.D."/>
            <person name="Smith T.F."/>
            <person name="Spieth J."/>
            <person name="Stage D.E."/>
            <person name="Stark A."/>
            <person name="Stephan W."/>
            <person name="Strausberg R.L."/>
            <person name="Strempel S."/>
            <person name="Sturgill D."/>
            <person name="Sutton G."/>
            <person name="Sutton G.G."/>
            <person name="Tao W."/>
            <person name="Teichmann S."/>
            <person name="Tobari Y.N."/>
            <person name="Tomimura Y."/>
            <person name="Tsolas J.M."/>
            <person name="Valente V.L."/>
            <person name="Venter E."/>
            <person name="Venter J.C."/>
            <person name="Vicario S."/>
            <person name="Vieira F.G."/>
            <person name="Vilella A.J."/>
            <person name="Villasante A."/>
            <person name="Walenz B."/>
            <person name="Wang J."/>
            <person name="Wasserman M."/>
            <person name="Watts T."/>
            <person name="Wilson D."/>
            <person name="Wilson R.K."/>
            <person name="Wing R.A."/>
            <person name="Wolfner M.F."/>
            <person name="Wong A."/>
            <person name="Wong G.K."/>
            <person name="Wu C.I."/>
            <person name="Wu G."/>
            <person name="Yamamoto D."/>
            <person name="Yang H.P."/>
            <person name="Yang S.P."/>
            <person name="Yorke J.A."/>
            <person name="Yoshida K."/>
            <person name="Zdobnov E."/>
            <person name="Zhang P."/>
            <person name="Zhang Y."/>
            <person name="Zimin A.V."/>
            <person name="Baldwin J."/>
            <person name="Abdouelleil A."/>
            <person name="Abdulkadir J."/>
            <person name="Abebe A."/>
            <person name="Abera B."/>
            <person name="Abreu J."/>
            <person name="Acer S.C."/>
            <person name="Aftuck L."/>
            <person name="Alexander A."/>
            <person name="An P."/>
            <person name="Anderson E."/>
            <person name="Anderson S."/>
            <person name="Arachi H."/>
            <person name="Azer M."/>
            <person name="Bachantsang P."/>
            <person name="Barry A."/>
            <person name="Bayul T."/>
            <person name="Berlin A."/>
            <person name="Bessette D."/>
            <person name="Bloom T."/>
            <person name="Blye J."/>
            <person name="Boguslavskiy L."/>
            <person name="Bonnet C."/>
            <person name="Boukhgalter B."/>
            <person name="Bourzgui I."/>
            <person name="Brown A."/>
            <person name="Cahill P."/>
            <person name="Channer S."/>
            <person name="Cheshatsang Y."/>
            <person name="Chuda L."/>
            <person name="Citroen M."/>
            <person name="Collymore A."/>
            <person name="Cooke P."/>
            <person name="Costello M."/>
            <person name="D'Aco K."/>
            <person name="Daza R."/>
            <person name="De Haan G."/>
            <person name="DeGray S."/>
            <person name="DeMaso C."/>
            <person name="Dhargay N."/>
            <person name="Dooley K."/>
            <person name="Dooley E."/>
            <person name="Doricent M."/>
            <person name="Dorje P."/>
            <person name="Dorjee K."/>
            <person name="Dupes A."/>
            <person name="Elong R."/>
            <person name="Falk J."/>
            <person name="Farina A."/>
            <person name="Faro S."/>
            <person name="Ferguson D."/>
            <person name="Fisher S."/>
            <person name="Foley C.D."/>
            <person name="Franke A."/>
            <person name="Friedrich D."/>
            <person name="Gadbois L."/>
            <person name="Gearin G."/>
            <person name="Gearin C.R."/>
            <person name="Giannoukos G."/>
            <person name="Goode T."/>
            <person name="Graham J."/>
            <person name="Grandbois E."/>
            <person name="Grewal S."/>
            <person name="Gyaltsen K."/>
            <person name="Hafez N."/>
            <person name="Hagos B."/>
            <person name="Hall J."/>
            <person name="Henson C."/>
            <person name="Hollinger A."/>
            <person name="Honan T."/>
            <person name="Huard M.D."/>
            <person name="Hughes L."/>
            <person name="Hurhula B."/>
            <person name="Husby M.E."/>
            <person name="Kamat A."/>
            <person name="Kanga B."/>
            <person name="Kashin S."/>
            <person name="Khazanovich D."/>
            <person name="Kisner P."/>
            <person name="Lance K."/>
            <person name="Lara M."/>
            <person name="Lee W."/>
            <person name="Lennon N."/>
            <person name="Letendre F."/>
            <person name="LeVine R."/>
            <person name="Lipovsky A."/>
            <person name="Liu X."/>
            <person name="Liu J."/>
            <person name="Liu S."/>
            <person name="Lokyitsang T."/>
            <person name="Lokyitsang Y."/>
            <person name="Lubonja R."/>
            <person name="Lui A."/>
            <person name="MacDonald P."/>
            <person name="Magnisalis V."/>
            <person name="Maru K."/>
            <person name="Matthews C."/>
            <person name="McCusker W."/>
            <person name="McDonough S."/>
            <person name="Mehta T."/>
            <person name="Meldrim J."/>
            <person name="Meneus L."/>
            <person name="Mihai O."/>
            <person name="Mihalev A."/>
            <person name="Mihova T."/>
            <person name="Mittelman R."/>
            <person name="Mlenga V."/>
            <person name="Montmayeur A."/>
            <person name="Mulrain L."/>
            <person name="Navidi A."/>
            <person name="Naylor J."/>
            <person name="Negash T."/>
            <person name="Nguyen T."/>
            <person name="Nguyen N."/>
            <person name="Nicol R."/>
            <person name="Norbu C."/>
            <person name="Norbu N."/>
            <person name="Novod N."/>
            <person name="O'Neill B."/>
            <person name="Osman S."/>
            <person name="Markiewicz E."/>
            <person name="Oyono O.L."/>
            <person name="Patti C."/>
            <person name="Phunkhang P."/>
            <person name="Pierre F."/>
            <person name="Priest M."/>
            <person name="Raghuraman S."/>
            <person name="Rege F."/>
            <person name="Reyes R."/>
            <person name="Rise C."/>
            <person name="Rogov P."/>
            <person name="Ross K."/>
            <person name="Ryan E."/>
            <person name="Settipalli S."/>
            <person name="Shea T."/>
            <person name="Sherpa N."/>
            <person name="Shi L."/>
            <person name="Shih D."/>
            <person name="Sparrow T."/>
            <person name="Spaulding J."/>
            <person name="Stalker J."/>
            <person name="Stange-Thomann N."/>
            <person name="Stavropoulos S."/>
            <person name="Stone C."/>
            <person name="Strader C."/>
            <person name="Tesfaye S."/>
            <person name="Thomson T."/>
            <person name="Thoulutsang Y."/>
            <person name="Thoulutsang D."/>
            <person name="Topham K."/>
            <person name="Topping I."/>
            <person name="Tsamla T."/>
            <person name="Vassiliev H."/>
            <person name="Vo A."/>
            <person name="Wangchuk T."/>
            <person name="Wangdi T."/>
            <person name="Weiand M."/>
            <person name="Wilkinson J."/>
            <person name="Wilson A."/>
            <person name="Yadav S."/>
            <person name="Young G."/>
            <person name="Yu Q."/>
            <person name="Zembek L."/>
            <person name="Zhong D."/>
            <person name="Zimmer A."/>
            <person name="Zwirko Z."/>
            <person name="Jaffe D.B."/>
            <person name="Alvarez P."/>
            <person name="Brockman W."/>
            <person name="Butler J."/>
            <person name="Chin C."/>
            <person name="Gnerre S."/>
            <person name="Grabherr M."/>
            <person name="Kleber M."/>
            <person name="Mauceli E."/>
            <person name="MacCallum I."/>
        </authorList>
    </citation>
    <scope>NUCLEOTIDE SEQUENCE [LARGE SCALE GENOMIC DNA]</scope>
    <source>
        <strain evidence="7">Tucson 15081-1352.22</strain>
    </source>
</reference>
<evidence type="ECO:0000256" key="1">
    <source>
        <dbReference type="ARBA" id="ARBA00022723"/>
    </source>
</evidence>
<dbReference type="GO" id="GO:0055074">
    <property type="term" value="P:calcium ion homeostasis"/>
    <property type="evidence" value="ECO:0007669"/>
    <property type="project" value="EnsemblMetazoa"/>
</dbReference>
<protein>
    <recommendedName>
        <fullName evidence="5">EF-hand domain-containing protein</fullName>
    </recommendedName>
</protein>
<proteinExistence type="predicted"/>
<dbReference type="GO" id="GO:0007602">
    <property type="term" value="P:phototransduction"/>
    <property type="evidence" value="ECO:0007669"/>
    <property type="project" value="EnsemblMetazoa"/>
</dbReference>
<dbReference type="KEGG" id="dmo:Dmoj_GI19707"/>